<dbReference type="SUPFAM" id="SSF48452">
    <property type="entry name" value="TPR-like"/>
    <property type="match status" value="1"/>
</dbReference>
<name>A0A6L5YJ57_9FIRM</name>
<dbReference type="InterPro" id="IPR019734">
    <property type="entry name" value="TPR_rpt"/>
</dbReference>
<dbReference type="EMBL" id="VUMU01000008">
    <property type="protein sequence ID" value="MST58179.1"/>
    <property type="molecule type" value="Genomic_DNA"/>
</dbReference>
<comment type="caution">
    <text evidence="2">The sequence shown here is derived from an EMBL/GenBank/DDBJ whole genome shotgun (WGS) entry which is preliminary data.</text>
</comment>
<dbReference type="RefSeq" id="WP_154496334.1">
    <property type="nucleotide sequence ID" value="NZ_VUMU01000008.1"/>
</dbReference>
<accession>A0A6L5YJ57</accession>
<dbReference type="PROSITE" id="PS50005">
    <property type="entry name" value="TPR"/>
    <property type="match status" value="1"/>
</dbReference>
<reference evidence="2 3" key="1">
    <citation type="submission" date="2019-08" db="EMBL/GenBank/DDBJ databases">
        <title>In-depth cultivation of the pig gut microbiome towards novel bacterial diversity and tailored functional studies.</title>
        <authorList>
            <person name="Wylensek D."/>
            <person name="Hitch T.C.A."/>
            <person name="Clavel T."/>
        </authorList>
    </citation>
    <scope>NUCLEOTIDE SEQUENCE [LARGE SCALE GENOMIC DNA]</scope>
    <source>
        <strain evidence="2 3">WCA3-601-WT-6H</strain>
    </source>
</reference>
<gene>
    <name evidence="2" type="ORF">FYJ59_08000</name>
</gene>
<proteinExistence type="predicted"/>
<dbReference type="Proteomes" id="UP000476055">
    <property type="component" value="Unassembled WGS sequence"/>
</dbReference>
<feature type="repeat" description="TPR" evidence="1">
    <location>
        <begin position="165"/>
        <end position="198"/>
    </location>
</feature>
<dbReference type="InterPro" id="IPR011990">
    <property type="entry name" value="TPR-like_helical_dom_sf"/>
</dbReference>
<organism evidence="2 3">
    <name type="scientific">Waltera intestinalis</name>
    <dbReference type="NCBI Taxonomy" id="2606635"/>
    <lineage>
        <taxon>Bacteria</taxon>
        <taxon>Bacillati</taxon>
        <taxon>Bacillota</taxon>
        <taxon>Clostridia</taxon>
        <taxon>Lachnospirales</taxon>
        <taxon>Lachnospiraceae</taxon>
        <taxon>Waltera</taxon>
    </lineage>
</organism>
<evidence type="ECO:0000313" key="2">
    <source>
        <dbReference type="EMBL" id="MST58179.1"/>
    </source>
</evidence>
<evidence type="ECO:0000256" key="1">
    <source>
        <dbReference type="PROSITE-ProRule" id="PRU00339"/>
    </source>
</evidence>
<keyword evidence="1" id="KW-0802">TPR repeat</keyword>
<dbReference type="AlphaFoldDB" id="A0A6L5YJ57"/>
<keyword evidence="3" id="KW-1185">Reference proteome</keyword>
<evidence type="ECO:0000313" key="3">
    <source>
        <dbReference type="Proteomes" id="UP000476055"/>
    </source>
</evidence>
<sequence>MEMRMEMKASLCVGEYCETAYNIEGLEIRVYCMEELCYCLKENAFLLDMSIMNDKLVDWIGEECRVRELAKQLYPMVHKQGSLSVFVLTILQYVGIYGEEELQAVAQVLKQGSGLSNLEKRKSQIDYMVEKRKYAAAIRGYDMLLETWSDLEREGRELPAGKVRAAILHNKGVALTGLMLYDKAAEYFREAWQADPDRSHLDAYLAAKRMELSEDAYVAFAARNPEFYTESLELEKSMEQFGREWEQQPEFRQLKLRREWRANDRQKYDAENERLITALKNSYRTSVSI</sequence>
<dbReference type="Gene3D" id="1.25.40.10">
    <property type="entry name" value="Tetratricopeptide repeat domain"/>
    <property type="match status" value="1"/>
</dbReference>
<protein>
    <submittedName>
        <fullName evidence="2">Uncharacterized protein</fullName>
    </submittedName>
</protein>